<protein>
    <recommendedName>
        <fullName evidence="3">HEAT repeat domain-containing protein</fullName>
    </recommendedName>
</protein>
<keyword evidence="2" id="KW-1185">Reference proteome</keyword>
<evidence type="ECO:0000313" key="2">
    <source>
        <dbReference type="Proteomes" id="UP001500683"/>
    </source>
</evidence>
<reference evidence="2" key="1">
    <citation type="journal article" date="2019" name="Int. J. Syst. Evol. Microbiol.">
        <title>The Global Catalogue of Microorganisms (GCM) 10K type strain sequencing project: providing services to taxonomists for standard genome sequencing and annotation.</title>
        <authorList>
            <consortium name="The Broad Institute Genomics Platform"/>
            <consortium name="The Broad Institute Genome Sequencing Center for Infectious Disease"/>
            <person name="Wu L."/>
            <person name="Ma J."/>
        </authorList>
    </citation>
    <scope>NUCLEOTIDE SEQUENCE [LARGE SCALE GENOMIC DNA]</scope>
    <source>
        <strain evidence="2">JCM 16702</strain>
    </source>
</reference>
<gene>
    <name evidence="1" type="ORF">GCM10022214_61410</name>
</gene>
<dbReference type="Proteomes" id="UP001500683">
    <property type="component" value="Unassembled WGS sequence"/>
</dbReference>
<name>A0ABP7WLY6_9ACTN</name>
<comment type="caution">
    <text evidence="1">The sequence shown here is derived from an EMBL/GenBank/DDBJ whole genome shotgun (WGS) entry which is preliminary data.</text>
</comment>
<organism evidence="1 2">
    <name type="scientific">Actinomadura miaoliensis</name>
    <dbReference type="NCBI Taxonomy" id="430685"/>
    <lineage>
        <taxon>Bacteria</taxon>
        <taxon>Bacillati</taxon>
        <taxon>Actinomycetota</taxon>
        <taxon>Actinomycetes</taxon>
        <taxon>Streptosporangiales</taxon>
        <taxon>Thermomonosporaceae</taxon>
        <taxon>Actinomadura</taxon>
    </lineage>
</organism>
<proteinExistence type="predicted"/>
<accession>A0ABP7WLY6</accession>
<sequence>MGGGDLPSSENTRERIAELVTWPVVRSESPESVARRLSDVPVDALVDVVVDAGEPGWRRRACAQALLGRVTVDRAMGLVDRVQGSDLGGDLRAALLDILSVSGRPGSDEVFRWLREQEASLRERWPYGFADKVLAERARLGDISAARPLAVLAAEPWRHRRVAGEESIDALVEAHGLPAVLAEYGADSPETLATRGSSVAERLLGLRLLWRRGGDITASLADDSVLVARAAYELMAGTSGDDDALLAMVEERRPGHLWALAVLHRRGHDIRAAWEALGPPRVELPGVPSDVRKAILREYTPGQRGTDPRWLLEAACLEPEGADEDVLRRAVDELDAAGLRPEKPRPAAEHQGVGSGTYHVIATTAGKVRVSTLGPFFSLIGEHEDARVITAMRAAGLRHIDGDLAATRFTGLHVYYFGAREPLDVGTLLFYWQD</sequence>
<evidence type="ECO:0000313" key="1">
    <source>
        <dbReference type="EMBL" id="GAA4091811.1"/>
    </source>
</evidence>
<evidence type="ECO:0008006" key="3">
    <source>
        <dbReference type="Google" id="ProtNLM"/>
    </source>
</evidence>
<dbReference type="RefSeq" id="WP_344954573.1">
    <property type="nucleotide sequence ID" value="NZ_BAAAZG010000047.1"/>
</dbReference>
<dbReference type="EMBL" id="BAAAZG010000047">
    <property type="protein sequence ID" value="GAA4091811.1"/>
    <property type="molecule type" value="Genomic_DNA"/>
</dbReference>